<dbReference type="InterPro" id="IPR051055">
    <property type="entry name" value="PIF1_helicase"/>
</dbReference>
<evidence type="ECO:0000313" key="3">
    <source>
        <dbReference type="EMBL" id="GMI34640.1"/>
    </source>
</evidence>
<dbReference type="EMBL" id="BRYB01001835">
    <property type="protein sequence ID" value="GMI34640.1"/>
    <property type="molecule type" value="Genomic_DNA"/>
</dbReference>
<dbReference type="EC" id="5.6.2.3" evidence="1"/>
<dbReference type="Pfam" id="PF05970">
    <property type="entry name" value="PIF1"/>
    <property type="match status" value="1"/>
</dbReference>
<gene>
    <name evidence="3" type="ORF">TeGR_g11217</name>
</gene>
<dbReference type="InterPro" id="IPR027417">
    <property type="entry name" value="P-loop_NTPase"/>
</dbReference>
<keyword evidence="1" id="KW-0378">Hydrolase</keyword>
<dbReference type="Proteomes" id="UP001165060">
    <property type="component" value="Unassembled WGS sequence"/>
</dbReference>
<dbReference type="Gene3D" id="1.10.150.80">
    <property type="entry name" value="HRDC domain"/>
    <property type="match status" value="1"/>
</dbReference>
<comment type="caution">
    <text evidence="3">The sequence shown here is derived from an EMBL/GenBank/DDBJ whole genome shotgun (WGS) entry which is preliminary data.</text>
</comment>
<protein>
    <recommendedName>
        <fullName evidence="1">ATP-dependent DNA helicase</fullName>
        <ecNumber evidence="1">5.6.2.3</ecNumber>
    </recommendedName>
</protein>
<comment type="cofactor">
    <cofactor evidence="1">
        <name>Mg(2+)</name>
        <dbReference type="ChEBI" id="CHEBI:18420"/>
    </cofactor>
</comment>
<dbReference type="InterPro" id="IPR010997">
    <property type="entry name" value="HRDC-like_sf"/>
</dbReference>
<name>A0ABQ6MW23_9STRA</name>
<feature type="non-terminal residue" evidence="3">
    <location>
        <position position="470"/>
    </location>
</feature>
<reference evidence="3 4" key="1">
    <citation type="journal article" date="2023" name="Commun. Biol.">
        <title>Genome analysis of Parmales, the sister group of diatoms, reveals the evolutionary specialization of diatoms from phago-mixotrophs to photoautotrophs.</title>
        <authorList>
            <person name="Ban H."/>
            <person name="Sato S."/>
            <person name="Yoshikawa S."/>
            <person name="Yamada K."/>
            <person name="Nakamura Y."/>
            <person name="Ichinomiya M."/>
            <person name="Sato N."/>
            <person name="Blanc-Mathieu R."/>
            <person name="Endo H."/>
            <person name="Kuwata A."/>
            <person name="Ogata H."/>
        </authorList>
    </citation>
    <scope>NUCLEOTIDE SEQUENCE [LARGE SCALE GENOMIC DNA]</scope>
</reference>
<feature type="domain" description="HRDC" evidence="2">
    <location>
        <begin position="1"/>
        <end position="54"/>
    </location>
</feature>
<dbReference type="PANTHER" id="PTHR47642">
    <property type="entry name" value="ATP-DEPENDENT DNA HELICASE"/>
    <property type="match status" value="1"/>
</dbReference>
<dbReference type="InterPro" id="IPR044876">
    <property type="entry name" value="HRDC_dom_sf"/>
</dbReference>
<keyword evidence="1" id="KW-0347">Helicase</keyword>
<evidence type="ECO:0000259" key="2">
    <source>
        <dbReference type="PROSITE" id="PS50967"/>
    </source>
</evidence>
<sequence length="470" mass="50102">MVYRNATIEHLARRLPRTLEELLEAPYLGPARVQRFGGDILDAIEHSRDPGSPPPPALRRERDWDLHEALPTGDAGGGWEGEPSPEQASALARILEARGCALLTGGAGTGKSFVLSLVLGGLPSPSFAVAPTAVAARLHGGATLHSFFMLPANAAPSSLPRALSRLRANRPKLARVLHMRALVIDEVSMVPAGLLTLVDEVLRELRDPGLPFGGVKVVACGDFFQLPPVSRGERGGQPEYAFLSPAWKEAGFEECTVTLTNPERQGEGEFQEVLDGIRTGQVTKAQLAWLNERCLLSERNPLPTDGILPTRLYARNRGVAKENEKALAAIECPTITLNAVDTWTKPLPPCSGVIEAAVLADVGAEAPPVLKLKVDAQVVVTRNLPALDLDNGSRGSVIDVTAKGDPVVRFAGGRDVAIPSHAYHRTNPGGVAGAFLRMQRPLALAYAATVHKSQGQTLERAVLDVGDAFT</sequence>
<evidence type="ECO:0000313" key="4">
    <source>
        <dbReference type="Proteomes" id="UP001165060"/>
    </source>
</evidence>
<dbReference type="SUPFAM" id="SSF52540">
    <property type="entry name" value="P-loop containing nucleoside triphosphate hydrolases"/>
    <property type="match status" value="2"/>
</dbReference>
<keyword evidence="4" id="KW-1185">Reference proteome</keyword>
<comment type="catalytic activity">
    <reaction evidence="1">
        <text>ATP + H2O = ADP + phosphate + H(+)</text>
        <dbReference type="Rhea" id="RHEA:13065"/>
        <dbReference type="ChEBI" id="CHEBI:15377"/>
        <dbReference type="ChEBI" id="CHEBI:15378"/>
        <dbReference type="ChEBI" id="CHEBI:30616"/>
        <dbReference type="ChEBI" id="CHEBI:43474"/>
        <dbReference type="ChEBI" id="CHEBI:456216"/>
        <dbReference type="EC" id="5.6.2.3"/>
    </reaction>
</comment>
<dbReference type="Pfam" id="PF00570">
    <property type="entry name" value="HRDC"/>
    <property type="match status" value="1"/>
</dbReference>
<evidence type="ECO:0000256" key="1">
    <source>
        <dbReference type="RuleBase" id="RU363044"/>
    </source>
</evidence>
<proteinExistence type="inferred from homology"/>
<dbReference type="InterPro" id="IPR010285">
    <property type="entry name" value="DNA_helicase_pif1-like_DEAD"/>
</dbReference>
<accession>A0ABQ6MW23</accession>
<keyword evidence="1" id="KW-0067">ATP-binding</keyword>
<dbReference type="Gene3D" id="3.40.50.300">
    <property type="entry name" value="P-loop containing nucleotide triphosphate hydrolases"/>
    <property type="match status" value="1"/>
</dbReference>
<keyword evidence="1" id="KW-0233">DNA recombination</keyword>
<keyword evidence="1" id="KW-0547">Nucleotide-binding</keyword>
<dbReference type="PROSITE" id="PS50967">
    <property type="entry name" value="HRDC"/>
    <property type="match status" value="1"/>
</dbReference>
<keyword evidence="1" id="KW-0234">DNA repair</keyword>
<organism evidence="3 4">
    <name type="scientific">Tetraparma gracilis</name>
    <dbReference type="NCBI Taxonomy" id="2962635"/>
    <lineage>
        <taxon>Eukaryota</taxon>
        <taxon>Sar</taxon>
        <taxon>Stramenopiles</taxon>
        <taxon>Ochrophyta</taxon>
        <taxon>Bolidophyceae</taxon>
        <taxon>Parmales</taxon>
        <taxon>Triparmaceae</taxon>
        <taxon>Tetraparma</taxon>
    </lineage>
</organism>
<keyword evidence="1" id="KW-0227">DNA damage</keyword>
<dbReference type="InterPro" id="IPR002121">
    <property type="entry name" value="HRDC_dom"/>
</dbReference>
<dbReference type="SUPFAM" id="SSF47819">
    <property type="entry name" value="HRDC-like"/>
    <property type="match status" value="1"/>
</dbReference>
<dbReference type="CDD" id="cd18809">
    <property type="entry name" value="SF1_C_RecD"/>
    <property type="match status" value="1"/>
</dbReference>
<comment type="similarity">
    <text evidence="1">Belongs to the helicase family.</text>
</comment>